<name>A0ABX4GTD5_9BACI</name>
<evidence type="ECO:0000313" key="2">
    <source>
        <dbReference type="Proteomes" id="UP000216852"/>
    </source>
</evidence>
<accession>A0ABX4GTD5</accession>
<dbReference type="Proteomes" id="UP000216852">
    <property type="component" value="Unassembled WGS sequence"/>
</dbReference>
<evidence type="ECO:0000313" key="1">
    <source>
        <dbReference type="EMBL" id="PAD98125.1"/>
    </source>
</evidence>
<keyword evidence="2" id="KW-1185">Reference proteome</keyword>
<reference evidence="1 2" key="1">
    <citation type="submission" date="2017-07" db="EMBL/GenBank/DDBJ databases">
        <title>Isolation and whole genome analysis of endospore-forming bacteria from heroin.</title>
        <authorList>
            <person name="Kalinowski J."/>
            <person name="Ahrens B."/>
            <person name="Al-Dilaimi A."/>
            <person name="Winkler A."/>
            <person name="Wibberg D."/>
            <person name="Schleenbecker U."/>
            <person name="Ruckert C."/>
            <person name="Wolfel R."/>
            <person name="Grass G."/>
        </authorList>
    </citation>
    <scope>NUCLEOTIDE SEQUENCE [LARGE SCALE GENOMIC DNA]</scope>
    <source>
        <strain evidence="1 2">7517-1</strain>
    </source>
</reference>
<protein>
    <recommendedName>
        <fullName evidence="3">DUF3848 domain-containing protein</fullName>
    </recommendedName>
</protein>
<evidence type="ECO:0008006" key="3">
    <source>
        <dbReference type="Google" id="ProtNLM"/>
    </source>
</evidence>
<dbReference type="RefSeq" id="WP_095220814.1">
    <property type="nucleotide sequence ID" value="NZ_NPBJ01000044.1"/>
</dbReference>
<dbReference type="EMBL" id="NPBJ01000044">
    <property type="protein sequence ID" value="PAD98125.1"/>
    <property type="molecule type" value="Genomic_DNA"/>
</dbReference>
<sequence>MENMIMTRIIEHAAADMYRRALARKYPSYDVSYLNGLYTSSLFDLTQRFIKNKKTPISDLDEILANSSHELHRYCRNYIYLNAFYETESQIAIDSGKVRSGRGKERSWTDSPTIYTDNLEIYENEIARNVQEIENELAAAADYGLNKSFAYMLLEQYIRADVADFVRSCFTHTDDELKEIYNYDTRRLNQRINNVIKAIRKSLPKYEYLIQSKSEMLLQQERKYIKSFFDLVDQESDLFRKLFNDADRLSDIISDNVSGQDLPYFLEDMQLGERHPAVYYVIAGLIQKENQVITNIIKENTRGKDLAADVADINKIRENKERKAAYKAFTEVQPVYTYKIASESPVATPKNPDIKAFVDNGSI</sequence>
<gene>
    <name evidence="1" type="ORF">CHH48_18950</name>
</gene>
<proteinExistence type="predicted"/>
<organism evidence="1 2">
    <name type="scientific">Terribacillus saccharophilus</name>
    <dbReference type="NCBI Taxonomy" id="361277"/>
    <lineage>
        <taxon>Bacteria</taxon>
        <taxon>Bacillati</taxon>
        <taxon>Bacillota</taxon>
        <taxon>Bacilli</taxon>
        <taxon>Bacillales</taxon>
        <taxon>Bacillaceae</taxon>
        <taxon>Terribacillus</taxon>
    </lineage>
</organism>
<comment type="caution">
    <text evidence="1">The sequence shown here is derived from an EMBL/GenBank/DDBJ whole genome shotgun (WGS) entry which is preliminary data.</text>
</comment>